<dbReference type="AlphaFoldDB" id="A0AAV7GLM9"/>
<dbReference type="EMBL" id="JAGFBR010000012">
    <property type="protein sequence ID" value="KAH0457421.1"/>
    <property type="molecule type" value="Genomic_DNA"/>
</dbReference>
<feature type="domain" description="Plant PDR ABC transporter associated" evidence="4">
    <location>
        <begin position="327"/>
        <end position="373"/>
    </location>
</feature>
<keyword evidence="7" id="KW-1185">Reference proteome</keyword>
<keyword evidence="1" id="KW-0813">Transport</keyword>
<name>A0AAV7GLM9_DENCH</name>
<protein>
    <submittedName>
        <fullName evidence="6">Uncharacterized protein</fullName>
    </submittedName>
</protein>
<evidence type="ECO:0000256" key="3">
    <source>
        <dbReference type="SAM" id="Phobius"/>
    </source>
</evidence>
<reference evidence="6 7" key="1">
    <citation type="journal article" date="2021" name="Hortic Res">
        <title>Chromosome-scale assembly of the Dendrobium chrysotoxum genome enhances the understanding of orchid evolution.</title>
        <authorList>
            <person name="Zhang Y."/>
            <person name="Zhang G.Q."/>
            <person name="Zhang D."/>
            <person name="Liu X.D."/>
            <person name="Xu X.Y."/>
            <person name="Sun W.H."/>
            <person name="Yu X."/>
            <person name="Zhu X."/>
            <person name="Wang Z.W."/>
            <person name="Zhao X."/>
            <person name="Zhong W.Y."/>
            <person name="Chen H."/>
            <person name="Yin W.L."/>
            <person name="Huang T."/>
            <person name="Niu S.C."/>
            <person name="Liu Z.J."/>
        </authorList>
    </citation>
    <scope>NUCLEOTIDE SEQUENCE [LARGE SCALE GENOMIC DNA]</scope>
    <source>
        <strain evidence="6">Lindl</strain>
    </source>
</reference>
<dbReference type="GO" id="GO:0140359">
    <property type="term" value="F:ABC-type transporter activity"/>
    <property type="evidence" value="ECO:0007669"/>
    <property type="project" value="InterPro"/>
</dbReference>
<dbReference type="Pfam" id="PF19055">
    <property type="entry name" value="ABC2_membrane_7"/>
    <property type="match status" value="1"/>
</dbReference>
<keyword evidence="3" id="KW-1133">Transmembrane helix</keyword>
<gene>
    <name evidence="6" type="ORF">IEQ34_012736</name>
</gene>
<dbReference type="PANTHER" id="PTHR19241">
    <property type="entry name" value="ATP-BINDING CASSETTE TRANSPORTER"/>
    <property type="match status" value="1"/>
</dbReference>
<evidence type="ECO:0000256" key="2">
    <source>
        <dbReference type="ARBA" id="ARBA00023136"/>
    </source>
</evidence>
<keyword evidence="3" id="KW-0812">Transmembrane</keyword>
<feature type="transmembrane region" description="Helical" evidence="3">
    <location>
        <begin position="202"/>
        <end position="225"/>
    </location>
</feature>
<evidence type="ECO:0000259" key="5">
    <source>
        <dbReference type="Pfam" id="PF19055"/>
    </source>
</evidence>
<organism evidence="6 7">
    <name type="scientific">Dendrobium chrysotoxum</name>
    <name type="common">Orchid</name>
    <dbReference type="NCBI Taxonomy" id="161865"/>
    <lineage>
        <taxon>Eukaryota</taxon>
        <taxon>Viridiplantae</taxon>
        <taxon>Streptophyta</taxon>
        <taxon>Embryophyta</taxon>
        <taxon>Tracheophyta</taxon>
        <taxon>Spermatophyta</taxon>
        <taxon>Magnoliopsida</taxon>
        <taxon>Liliopsida</taxon>
        <taxon>Asparagales</taxon>
        <taxon>Orchidaceae</taxon>
        <taxon>Epidendroideae</taxon>
        <taxon>Malaxideae</taxon>
        <taxon>Dendrobiinae</taxon>
        <taxon>Dendrobium</taxon>
    </lineage>
</organism>
<evidence type="ECO:0000259" key="4">
    <source>
        <dbReference type="Pfam" id="PF08370"/>
    </source>
</evidence>
<proteinExistence type="predicted"/>
<dbReference type="Proteomes" id="UP000775213">
    <property type="component" value="Unassembled WGS sequence"/>
</dbReference>
<feature type="transmembrane region" description="Helical" evidence="3">
    <location>
        <begin position="282"/>
        <end position="304"/>
    </location>
</feature>
<evidence type="ECO:0000313" key="6">
    <source>
        <dbReference type="EMBL" id="KAH0457421.1"/>
    </source>
</evidence>
<feature type="transmembrane region" description="Helical" evidence="3">
    <location>
        <begin position="125"/>
        <end position="150"/>
    </location>
</feature>
<keyword evidence="2 3" id="KW-0472">Membrane</keyword>
<feature type="transmembrane region" description="Helical" evidence="3">
    <location>
        <begin position="316"/>
        <end position="336"/>
    </location>
</feature>
<dbReference type="Pfam" id="PF08370">
    <property type="entry name" value="PDR_assoc"/>
    <property type="match status" value="1"/>
</dbReference>
<evidence type="ECO:0000256" key="1">
    <source>
        <dbReference type="ARBA" id="ARBA00022448"/>
    </source>
</evidence>
<sequence length="378" mass="43499">MSLLQPNSETFNLFDDIIIINEGHILYHGPLEFVLPFFDSCGFHYPERKSISDFIQEVISCNDQEQYWADQGLPYSCISTQKLNIKHELAIPFDKSRSQYASLIASFAKEWLLIKRNLPLHINSIFDYFFIFLQIFVFAKILFSCIHLFIRFSNNANYDLEINFNDAQTNKVPYCKDPYYVIYSITLFMMTRMHTNTISDGNMYIGSLAFAIVVNVFVNQLPIFYKHRDLLLYPAWVFTIPNFVLKITISMLESIVWVVTTYYIIGFATKILQAILDTLSDVAGSLSMIIMCMLGGFILPKAALRISKKAIPNEAQVFFILLKLMGNNGKSLGMFVLENANAIPENKWYWIGVLIYVGYIFTLNVLFTLALNSLTCKL</sequence>
<feature type="domain" description="ABC transporter family G" evidence="5">
    <location>
        <begin position="5"/>
        <end position="95"/>
    </location>
</feature>
<evidence type="ECO:0000313" key="7">
    <source>
        <dbReference type="Proteomes" id="UP000775213"/>
    </source>
</evidence>
<comment type="caution">
    <text evidence="6">The sequence shown here is derived from an EMBL/GenBank/DDBJ whole genome shotgun (WGS) entry which is preliminary data.</text>
</comment>
<accession>A0AAV7GLM9</accession>
<feature type="transmembrane region" description="Helical" evidence="3">
    <location>
        <begin position="348"/>
        <end position="371"/>
    </location>
</feature>
<dbReference type="InterPro" id="IPR013581">
    <property type="entry name" value="PDR_assoc"/>
</dbReference>
<dbReference type="InterPro" id="IPR043926">
    <property type="entry name" value="ABCG_dom"/>
</dbReference>